<keyword evidence="3" id="KW-1185">Reference proteome</keyword>
<accession>A0AAP0BUZ5</accession>
<dbReference type="AlphaFoldDB" id="A0AAP0BUZ5"/>
<feature type="compositionally biased region" description="Basic and acidic residues" evidence="1">
    <location>
        <begin position="62"/>
        <end position="82"/>
    </location>
</feature>
<evidence type="ECO:0000256" key="1">
    <source>
        <dbReference type="SAM" id="MobiDB-lite"/>
    </source>
</evidence>
<organism evidence="2 3">
    <name type="scientific">Platanthera zijinensis</name>
    <dbReference type="NCBI Taxonomy" id="2320716"/>
    <lineage>
        <taxon>Eukaryota</taxon>
        <taxon>Viridiplantae</taxon>
        <taxon>Streptophyta</taxon>
        <taxon>Embryophyta</taxon>
        <taxon>Tracheophyta</taxon>
        <taxon>Spermatophyta</taxon>
        <taxon>Magnoliopsida</taxon>
        <taxon>Liliopsida</taxon>
        <taxon>Asparagales</taxon>
        <taxon>Orchidaceae</taxon>
        <taxon>Orchidoideae</taxon>
        <taxon>Orchideae</taxon>
        <taxon>Orchidinae</taxon>
        <taxon>Platanthera</taxon>
    </lineage>
</organism>
<feature type="region of interest" description="Disordered" evidence="1">
    <location>
        <begin position="62"/>
        <end position="104"/>
    </location>
</feature>
<name>A0AAP0BUZ5_9ASPA</name>
<reference evidence="2 3" key="1">
    <citation type="journal article" date="2022" name="Nat. Plants">
        <title>Genomes of leafy and leafless Platanthera orchids illuminate the evolution of mycoheterotrophy.</title>
        <authorList>
            <person name="Li M.H."/>
            <person name="Liu K.W."/>
            <person name="Li Z."/>
            <person name="Lu H.C."/>
            <person name="Ye Q.L."/>
            <person name="Zhang D."/>
            <person name="Wang J.Y."/>
            <person name="Li Y.F."/>
            <person name="Zhong Z.M."/>
            <person name="Liu X."/>
            <person name="Yu X."/>
            <person name="Liu D.K."/>
            <person name="Tu X.D."/>
            <person name="Liu B."/>
            <person name="Hao Y."/>
            <person name="Liao X.Y."/>
            <person name="Jiang Y.T."/>
            <person name="Sun W.H."/>
            <person name="Chen J."/>
            <person name="Chen Y.Q."/>
            <person name="Ai Y."/>
            <person name="Zhai J.W."/>
            <person name="Wu S.S."/>
            <person name="Zhou Z."/>
            <person name="Hsiao Y.Y."/>
            <person name="Wu W.L."/>
            <person name="Chen Y.Y."/>
            <person name="Lin Y.F."/>
            <person name="Hsu J.L."/>
            <person name="Li C.Y."/>
            <person name="Wang Z.W."/>
            <person name="Zhao X."/>
            <person name="Zhong W.Y."/>
            <person name="Ma X.K."/>
            <person name="Ma L."/>
            <person name="Huang J."/>
            <person name="Chen G.Z."/>
            <person name="Huang M.Z."/>
            <person name="Huang L."/>
            <person name="Peng D.H."/>
            <person name="Luo Y.B."/>
            <person name="Zou S.Q."/>
            <person name="Chen S.P."/>
            <person name="Lan S."/>
            <person name="Tsai W.C."/>
            <person name="Van de Peer Y."/>
            <person name="Liu Z.J."/>
        </authorList>
    </citation>
    <scope>NUCLEOTIDE SEQUENCE [LARGE SCALE GENOMIC DNA]</scope>
    <source>
        <strain evidence="2">Lor287</strain>
    </source>
</reference>
<sequence length="171" mass="19052">MPGHTMMVAFTLGLQPGLFAMELKRTPPVSFEALLERAAREADMEAAHPEFARRLARWAVEEEKPRGGRAQEERRVEPRQREQQPQQHRWGVRSRTTDWVGGRSGRIKGASQVAAASQAGQVAAAGQATAAGLTTVQAAADTRPPHHRRRFARRPTVVGSPRRPIWWVTTH</sequence>
<evidence type="ECO:0000313" key="3">
    <source>
        <dbReference type="Proteomes" id="UP001418222"/>
    </source>
</evidence>
<dbReference type="Proteomes" id="UP001418222">
    <property type="component" value="Unassembled WGS sequence"/>
</dbReference>
<protein>
    <submittedName>
        <fullName evidence="2">Uncharacterized protein</fullName>
    </submittedName>
</protein>
<evidence type="ECO:0000313" key="2">
    <source>
        <dbReference type="EMBL" id="KAK8950781.1"/>
    </source>
</evidence>
<dbReference type="EMBL" id="JBBWWQ010000003">
    <property type="protein sequence ID" value="KAK8950781.1"/>
    <property type="molecule type" value="Genomic_DNA"/>
</dbReference>
<proteinExistence type="predicted"/>
<comment type="caution">
    <text evidence="2">The sequence shown here is derived from an EMBL/GenBank/DDBJ whole genome shotgun (WGS) entry which is preliminary data.</text>
</comment>
<gene>
    <name evidence="2" type="ORF">KSP39_PZI003812</name>
</gene>